<dbReference type="EMBL" id="MW000468">
    <property type="protein sequence ID" value="QOL00409.1"/>
    <property type="molecule type" value="Genomic_DNA"/>
</dbReference>
<reference evidence="2" key="1">
    <citation type="submission" date="2020-09" db="EMBL/GenBank/DDBJ databases">
        <title>A new high-throughput screening method to detect antimicrobial volatiles from metagenomic clone libraries.</title>
        <authorList>
            <person name="Stocker F."/>
            <person name="Obermeier M."/>
            <person name="Resch K."/>
            <person name="Berg G."/>
            <person name="Mueller Bogota C.A."/>
        </authorList>
    </citation>
    <scope>NUCLEOTIDE SEQUENCE</scope>
</reference>
<accession>A0A7L9QBX1</accession>
<evidence type="ECO:0000256" key="1">
    <source>
        <dbReference type="SAM" id="MobiDB-lite"/>
    </source>
</evidence>
<dbReference type="InterPro" id="IPR019027">
    <property type="entry name" value="Pilus_biogenesis_CpaD-related"/>
</dbReference>
<proteinExistence type="predicted"/>
<dbReference type="AlphaFoldDB" id="A0A7L9QBX1"/>
<evidence type="ECO:0000313" key="2">
    <source>
        <dbReference type="EMBL" id="QOL00409.1"/>
    </source>
</evidence>
<feature type="compositionally biased region" description="Gly residues" evidence="1">
    <location>
        <begin position="234"/>
        <end position="254"/>
    </location>
</feature>
<feature type="region of interest" description="Disordered" evidence="1">
    <location>
        <begin position="226"/>
        <end position="254"/>
    </location>
</feature>
<protein>
    <recommendedName>
        <fullName evidence="3">Pilus assembly protein CpaD</fullName>
    </recommendedName>
</protein>
<dbReference type="Pfam" id="PF09476">
    <property type="entry name" value="Pilus_CpaD"/>
    <property type="match status" value="1"/>
</dbReference>
<sequence length="254" mass="25740">MQYATTTGWFLIVAAMIVGTGCAPDAANDQDVARSLQLDAPKKNQVAFTTWTRDIHFARGAATLSPEETRALEKFIAATIRPGDEVTIAVSQADASAKGNPSVQSALAARREASIAGLLPKLPQSPVFELANDTTLAGPRDAATLRVGRYAVIPPKCPDWTKPEADDFTNSPSSNFGCADAMNIGMMVADPADLVRGQQAGGADAAFAARGVEQYRSGAISKSLAALSDTSTPGAGGGQGGGGQGGGSGGGGGS</sequence>
<name>A0A7L9QBX1_9ZZZZ</name>
<organism evidence="2">
    <name type="scientific">uncultured organism</name>
    <dbReference type="NCBI Taxonomy" id="155900"/>
    <lineage>
        <taxon>unclassified sequences</taxon>
        <taxon>environmental samples</taxon>
    </lineage>
</organism>
<evidence type="ECO:0008006" key="3">
    <source>
        <dbReference type="Google" id="ProtNLM"/>
    </source>
</evidence>